<reference evidence="2 3" key="2">
    <citation type="journal article" date="2021" name="Mar. Drugs">
        <title>A New Micromonospora Strain with Antibiotic Activity Isolated from the Microbiome of a Mid-Atlantic Deep-Sea Sponge.</title>
        <authorList>
            <person name="Back C.R."/>
            <person name="Stennett H.L."/>
            <person name="Williams S.E."/>
            <person name="Wang L."/>
            <person name="Ojeda Gomez J."/>
            <person name="Abdulle O.M."/>
            <person name="Duffy T."/>
            <person name="Neal C."/>
            <person name="Mantell J."/>
            <person name="Jepson M.A."/>
            <person name="Hendry K.R."/>
            <person name="Powell D."/>
            <person name="Stach J.E.M."/>
            <person name="Essex-Lopresti A.E."/>
            <person name="Willis C.L."/>
            <person name="Curnow P."/>
            <person name="Race P.R."/>
        </authorList>
    </citation>
    <scope>NUCLEOTIDE SEQUENCE [LARGE SCALE GENOMIC DNA]</scope>
    <source>
        <strain evidence="2 3">28ISP2-46</strain>
    </source>
</reference>
<reference evidence="3" key="1">
    <citation type="submission" date="2020-07" db="EMBL/GenBank/DDBJ databases">
        <title>A new Micromonospora strain with potent antibiotic activity isolated from the microbiome of a mid-Atlantic deep-sea sponge.</title>
        <authorList>
            <person name="Back C.R."/>
            <person name="Stennett H.L."/>
            <person name="Williams S.E."/>
            <person name="Wang L."/>
            <person name="Ojeda Gomez J."/>
            <person name="Abdulle O.M."/>
            <person name="Duffy T."/>
            <person name="Hendry K.R."/>
            <person name="Powell D."/>
            <person name="Stach J.E."/>
            <person name="Essex-Lopresti A.E."/>
            <person name="Willis C.L."/>
            <person name="Curnow P."/>
            <person name="Race P.R."/>
        </authorList>
    </citation>
    <scope>NUCLEOTIDE SEQUENCE [LARGE SCALE GENOMIC DNA]</scope>
    <source>
        <strain evidence="3">28ISP2-46</strain>
    </source>
</reference>
<evidence type="ECO:0000313" key="2">
    <source>
        <dbReference type="EMBL" id="WMF04627.1"/>
    </source>
</evidence>
<dbReference type="Proteomes" id="UP000510844">
    <property type="component" value="Chromosome"/>
</dbReference>
<evidence type="ECO:0000256" key="1">
    <source>
        <dbReference type="SAM" id="MobiDB-lite"/>
    </source>
</evidence>
<dbReference type="EMBL" id="CP059322">
    <property type="protein sequence ID" value="WMF04627.1"/>
    <property type="molecule type" value="Genomic_DNA"/>
</dbReference>
<organism evidence="2 3">
    <name type="scientific">Micromonospora robiginosa</name>
    <dbReference type="NCBI Taxonomy" id="2749844"/>
    <lineage>
        <taxon>Bacteria</taxon>
        <taxon>Bacillati</taxon>
        <taxon>Actinomycetota</taxon>
        <taxon>Actinomycetes</taxon>
        <taxon>Micromonosporales</taxon>
        <taxon>Micromonosporaceae</taxon>
        <taxon>Micromonospora</taxon>
    </lineage>
</organism>
<feature type="compositionally biased region" description="Low complexity" evidence="1">
    <location>
        <begin position="23"/>
        <end position="40"/>
    </location>
</feature>
<accession>A0AAF0P423</accession>
<keyword evidence="3" id="KW-1185">Reference proteome</keyword>
<dbReference type="AlphaFoldDB" id="A0AAF0P423"/>
<dbReference type="RefSeq" id="WP_307755267.1">
    <property type="nucleotide sequence ID" value="NZ_CP059322.2"/>
</dbReference>
<gene>
    <name evidence="2" type="ORF">H1D33_30410</name>
</gene>
<proteinExistence type="predicted"/>
<dbReference type="KEGG" id="mfeu:H1D33_30410"/>
<feature type="region of interest" description="Disordered" evidence="1">
    <location>
        <begin position="1"/>
        <end position="40"/>
    </location>
</feature>
<protein>
    <submittedName>
        <fullName evidence="2">Uncharacterized protein</fullName>
    </submittedName>
</protein>
<name>A0AAF0P423_9ACTN</name>
<sequence length="40" mass="3947">MDRPSTPGGTGMVGGSSSREYRSPAGSSSASSIWRAASSA</sequence>
<evidence type="ECO:0000313" key="3">
    <source>
        <dbReference type="Proteomes" id="UP000510844"/>
    </source>
</evidence>